<proteinExistence type="predicted"/>
<name>A0ABP9CEJ6_9ACTN</name>
<dbReference type="Proteomes" id="UP001500839">
    <property type="component" value="Unassembled WGS sequence"/>
</dbReference>
<dbReference type="InterPro" id="IPR029057">
    <property type="entry name" value="PRTase-like"/>
</dbReference>
<evidence type="ECO:0000313" key="1">
    <source>
        <dbReference type="EMBL" id="GAA4808737.1"/>
    </source>
</evidence>
<dbReference type="SUPFAM" id="SSF53271">
    <property type="entry name" value="PRTase-like"/>
    <property type="match status" value="1"/>
</dbReference>
<protein>
    <submittedName>
        <fullName evidence="1">ComF family protein</fullName>
    </submittedName>
</protein>
<keyword evidence="2" id="KW-1185">Reference proteome</keyword>
<evidence type="ECO:0000313" key="2">
    <source>
        <dbReference type="Proteomes" id="UP001500839"/>
    </source>
</evidence>
<organism evidence="1 2">
    <name type="scientific">Tomitella cavernea</name>
    <dbReference type="NCBI Taxonomy" id="1387982"/>
    <lineage>
        <taxon>Bacteria</taxon>
        <taxon>Bacillati</taxon>
        <taxon>Actinomycetota</taxon>
        <taxon>Actinomycetes</taxon>
        <taxon>Mycobacteriales</taxon>
        <taxon>Tomitella</taxon>
    </lineage>
</organism>
<gene>
    <name evidence="1" type="ORF">GCM10023353_10580</name>
</gene>
<sequence length="242" mass="24213">MGMLAGLLDLALPVECAGCGAAGSAWCARCAADLEGVPVGVYPRVAPGVPVWSTGVFGGARRGAVIALKEHGRRDAAVPLAAALARSIAALREAGELDPPELAPLIMVPAPSRASAARRRGGDPVLRIAALAASATPPRLASAAASDRAVRALRLRTGARDSVGLGAAARQRNLAGRVTVRRGAVERLAGAPGGGPPDAAPRVPAVVFVDDVVTTGATAAESVRVLANVGIRVRAVLVLGHA</sequence>
<comment type="caution">
    <text evidence="1">The sequence shown here is derived from an EMBL/GenBank/DDBJ whole genome shotgun (WGS) entry which is preliminary data.</text>
</comment>
<reference evidence="2" key="1">
    <citation type="journal article" date="2019" name="Int. J. Syst. Evol. Microbiol.">
        <title>The Global Catalogue of Microorganisms (GCM) 10K type strain sequencing project: providing services to taxonomists for standard genome sequencing and annotation.</title>
        <authorList>
            <consortium name="The Broad Institute Genomics Platform"/>
            <consortium name="The Broad Institute Genome Sequencing Center for Infectious Disease"/>
            <person name="Wu L."/>
            <person name="Ma J."/>
        </authorList>
    </citation>
    <scope>NUCLEOTIDE SEQUENCE [LARGE SCALE GENOMIC DNA]</scope>
    <source>
        <strain evidence="2">JCM 18542</strain>
    </source>
</reference>
<dbReference type="PANTHER" id="PTHR47505">
    <property type="entry name" value="DNA UTILIZATION PROTEIN YHGH"/>
    <property type="match status" value="1"/>
</dbReference>
<dbReference type="InterPro" id="IPR051910">
    <property type="entry name" value="ComF/GntX_DNA_util-trans"/>
</dbReference>
<dbReference type="PANTHER" id="PTHR47505:SF1">
    <property type="entry name" value="DNA UTILIZATION PROTEIN YHGH"/>
    <property type="match status" value="1"/>
</dbReference>
<accession>A0ABP9CEJ6</accession>
<dbReference type="EMBL" id="BAABKQ010000001">
    <property type="protein sequence ID" value="GAA4808737.1"/>
    <property type="molecule type" value="Genomic_DNA"/>
</dbReference>
<dbReference type="Gene3D" id="3.40.50.2020">
    <property type="match status" value="1"/>
</dbReference>